<proteinExistence type="predicted"/>
<evidence type="ECO:0000313" key="2">
    <source>
        <dbReference type="Proteomes" id="UP000789366"/>
    </source>
</evidence>
<accession>A0ACA9NTN9</accession>
<feature type="non-terminal residue" evidence="1">
    <location>
        <position position="291"/>
    </location>
</feature>
<dbReference type="Proteomes" id="UP000789366">
    <property type="component" value="Unassembled WGS sequence"/>
</dbReference>
<name>A0ACA9NTN9_9GLOM</name>
<reference evidence="1" key="1">
    <citation type="submission" date="2021-06" db="EMBL/GenBank/DDBJ databases">
        <authorList>
            <person name="Kallberg Y."/>
            <person name="Tangrot J."/>
            <person name="Rosling A."/>
        </authorList>
    </citation>
    <scope>NUCLEOTIDE SEQUENCE</scope>
    <source>
        <strain evidence="1">28 12/20/2015</strain>
    </source>
</reference>
<keyword evidence="2" id="KW-1185">Reference proteome</keyword>
<dbReference type="EMBL" id="CAJVPW010016079">
    <property type="protein sequence ID" value="CAG8667092.1"/>
    <property type="molecule type" value="Genomic_DNA"/>
</dbReference>
<protein>
    <submittedName>
        <fullName evidence="1">12469_t:CDS:1</fullName>
    </submittedName>
</protein>
<comment type="caution">
    <text evidence="1">The sequence shown here is derived from an EMBL/GenBank/DDBJ whole genome shotgun (WGS) entry which is preliminary data.</text>
</comment>
<evidence type="ECO:0000313" key="1">
    <source>
        <dbReference type="EMBL" id="CAG8667092.1"/>
    </source>
</evidence>
<sequence length="291" mass="33277">MNSHSAQILHNRVNLDNKFEPHISAEGKLSKLLKKTKTSAISFNYDDAASSKNTVFVDTNCNNGFAAAILQAYNYNKHLCLNPDEIWLTIVQGVSHHIDNNLEKFRHRLIKHEEKEGISAFVGDILDIDTLEDDWQIINKLVMITDEHVEEIEPKELLECDFSTISSRTVLLDTINTYFSYKSTGCCGIPKVTLNGTLEDWNKLQGRVMQLKKLNLELDFWLDHLEAVVQKLVAAYSGEVDEDFWGRIINENEVFGSEEGTHISGWMLAFFPYDRAGNRFPYTDVEIFDIP</sequence>
<gene>
    <name evidence="1" type="ORF">SPELUC_LOCUS9496</name>
</gene>
<organism evidence="1 2">
    <name type="scientific">Cetraspora pellucida</name>
    <dbReference type="NCBI Taxonomy" id="1433469"/>
    <lineage>
        <taxon>Eukaryota</taxon>
        <taxon>Fungi</taxon>
        <taxon>Fungi incertae sedis</taxon>
        <taxon>Mucoromycota</taxon>
        <taxon>Glomeromycotina</taxon>
        <taxon>Glomeromycetes</taxon>
        <taxon>Diversisporales</taxon>
        <taxon>Gigasporaceae</taxon>
        <taxon>Cetraspora</taxon>
    </lineage>
</organism>